<dbReference type="Proteomes" id="UP001220022">
    <property type="component" value="Unassembled WGS sequence"/>
</dbReference>
<comment type="caution">
    <text evidence="1">The sequence shown here is derived from an EMBL/GenBank/DDBJ whole genome shotgun (WGS) entry which is preliminary data.</text>
</comment>
<sequence>MSSEPGSESKMAEAELTDLCRLEVTLSQWQSRPWPEVTLAAWSAGTMLKSRLVRRDLWDKVRHADQAAVHWVMATGWRLKDRAEAREGDDEIFREMADVVSHVAFLCRERHYSSRRHRDVDQAQEVWSRLNRLPYGWRAEVVRRALPSLTSLVEDAQLCLNILENVQGVDVRQG</sequence>
<name>A0ABT5Z3Z4_9ACTN</name>
<evidence type="ECO:0000313" key="1">
    <source>
        <dbReference type="EMBL" id="MDF2258392.1"/>
    </source>
</evidence>
<keyword evidence="2" id="KW-1185">Reference proteome</keyword>
<gene>
    <name evidence="1" type="ORF">P2L57_22520</name>
</gene>
<organism evidence="1 2">
    <name type="scientific">Streptantibioticus ferralitis</name>
    <dbReference type="NCBI Taxonomy" id="236510"/>
    <lineage>
        <taxon>Bacteria</taxon>
        <taxon>Bacillati</taxon>
        <taxon>Actinomycetota</taxon>
        <taxon>Actinomycetes</taxon>
        <taxon>Kitasatosporales</taxon>
        <taxon>Streptomycetaceae</taxon>
        <taxon>Streptantibioticus</taxon>
    </lineage>
</organism>
<accession>A0ABT5Z3Z4</accession>
<proteinExistence type="predicted"/>
<reference evidence="1 2" key="1">
    <citation type="submission" date="2023-03" db="EMBL/GenBank/DDBJ databases">
        <title>Draft genome sequence of type strain Streptomyces ferralitis JCM 14344.</title>
        <authorList>
            <person name="Klaysubun C."/>
            <person name="Duangmal K."/>
        </authorList>
    </citation>
    <scope>NUCLEOTIDE SEQUENCE [LARGE SCALE GENOMIC DNA]</scope>
    <source>
        <strain evidence="1 2">JCM 14344</strain>
    </source>
</reference>
<evidence type="ECO:0000313" key="2">
    <source>
        <dbReference type="Proteomes" id="UP001220022"/>
    </source>
</evidence>
<dbReference type="EMBL" id="JARHTQ010000015">
    <property type="protein sequence ID" value="MDF2258392.1"/>
    <property type="molecule type" value="Genomic_DNA"/>
</dbReference>
<dbReference type="RefSeq" id="WP_275817367.1">
    <property type="nucleotide sequence ID" value="NZ_BAAANM010000007.1"/>
</dbReference>
<protein>
    <submittedName>
        <fullName evidence="1">Uncharacterized protein</fullName>
    </submittedName>
</protein>